<sequence>MVILENVEKRYADEMALDGISLHIKKGEFVFLTGQSGAGKTTLINLLLKDMEPDQGRIVVNGVDLGKVTPHYLYRYRRILGVVFQDFRLIPEWTVYENVAFAQRVLGVTSHSISKHVKDVLSMVGLEKKAKSHPDQLSGGEMQRVAIARAIINKPYLLLADEPTRNLDRLNAIEIIKIMERINQTGTTVVVATHNREIVNALGKRVVTLENGRVINDCEHGRYMCSEDGM</sequence>
<dbReference type="PROSITE" id="PS00211">
    <property type="entry name" value="ABC_TRANSPORTER_1"/>
    <property type="match status" value="1"/>
</dbReference>
<dbReference type="GO" id="GO:0005524">
    <property type="term" value="F:ATP binding"/>
    <property type="evidence" value="ECO:0007669"/>
    <property type="project" value="UniProtKB-KW"/>
</dbReference>
<dbReference type="InterPro" id="IPR003439">
    <property type="entry name" value="ABC_transporter-like_ATP-bd"/>
</dbReference>
<feature type="domain" description="ABC transporter" evidence="1">
    <location>
        <begin position="2"/>
        <end position="230"/>
    </location>
</feature>
<proteinExistence type="predicted"/>
<organism evidence="2 3">
    <name type="scientific">Faecalicatena faecalis</name>
    <dbReference type="NCBI Taxonomy" id="2726362"/>
    <lineage>
        <taxon>Bacteria</taxon>
        <taxon>Bacillati</taxon>
        <taxon>Bacillota</taxon>
        <taxon>Clostridia</taxon>
        <taxon>Lachnospirales</taxon>
        <taxon>Lachnospiraceae</taxon>
        <taxon>Faecalicatena</taxon>
    </lineage>
</organism>
<protein>
    <submittedName>
        <fullName evidence="2">ATP-binding cassette domain-containing protein</fullName>
    </submittedName>
</protein>
<dbReference type="Proteomes" id="UP000723714">
    <property type="component" value="Unassembled WGS sequence"/>
</dbReference>
<reference evidence="2 3" key="1">
    <citation type="submission" date="2021-06" db="EMBL/GenBank/DDBJ databases">
        <title>Faecalicatena sp. nov. isolated from porcine feces.</title>
        <authorList>
            <person name="Oh B.S."/>
            <person name="Lee J.H."/>
        </authorList>
    </citation>
    <scope>NUCLEOTIDE SEQUENCE [LARGE SCALE GENOMIC DNA]</scope>
    <source>
        <strain evidence="2 3">AGMB00832</strain>
    </source>
</reference>
<accession>A0ABS6DAA5</accession>
<evidence type="ECO:0000313" key="3">
    <source>
        <dbReference type="Proteomes" id="UP000723714"/>
    </source>
</evidence>
<name>A0ABS6DAA5_9FIRM</name>
<dbReference type="PANTHER" id="PTHR24220:SF470">
    <property type="entry name" value="CELL DIVISION ATP-BINDING PROTEIN FTSE"/>
    <property type="match status" value="1"/>
</dbReference>
<dbReference type="InterPro" id="IPR017871">
    <property type="entry name" value="ABC_transporter-like_CS"/>
</dbReference>
<dbReference type="PROSITE" id="PS50893">
    <property type="entry name" value="ABC_TRANSPORTER_2"/>
    <property type="match status" value="1"/>
</dbReference>
<gene>
    <name evidence="2" type="ORF">HGO97_022425</name>
</gene>
<evidence type="ECO:0000259" key="1">
    <source>
        <dbReference type="PROSITE" id="PS50893"/>
    </source>
</evidence>
<evidence type="ECO:0000313" key="2">
    <source>
        <dbReference type="EMBL" id="MBU3878557.1"/>
    </source>
</evidence>
<dbReference type="InterPro" id="IPR003593">
    <property type="entry name" value="AAA+_ATPase"/>
</dbReference>
<dbReference type="InterPro" id="IPR015854">
    <property type="entry name" value="ABC_transpr_LolD-like"/>
</dbReference>
<dbReference type="PANTHER" id="PTHR24220">
    <property type="entry name" value="IMPORT ATP-BINDING PROTEIN"/>
    <property type="match status" value="1"/>
</dbReference>
<dbReference type="Pfam" id="PF00005">
    <property type="entry name" value="ABC_tran"/>
    <property type="match status" value="1"/>
</dbReference>
<dbReference type="EMBL" id="JABACJ020000038">
    <property type="protein sequence ID" value="MBU3878557.1"/>
    <property type="molecule type" value="Genomic_DNA"/>
</dbReference>
<keyword evidence="3" id="KW-1185">Reference proteome</keyword>
<comment type="caution">
    <text evidence="2">The sequence shown here is derived from an EMBL/GenBank/DDBJ whole genome shotgun (WGS) entry which is preliminary data.</text>
</comment>
<dbReference type="SMART" id="SM00382">
    <property type="entry name" value="AAA"/>
    <property type="match status" value="1"/>
</dbReference>
<keyword evidence="2" id="KW-0067">ATP-binding</keyword>
<keyword evidence="2" id="KW-0547">Nucleotide-binding</keyword>